<evidence type="ECO:0000256" key="1">
    <source>
        <dbReference type="SAM" id="MobiDB-lite"/>
    </source>
</evidence>
<gene>
    <name evidence="2" type="ORF">Dda_6629</name>
</gene>
<feature type="region of interest" description="Disordered" evidence="1">
    <location>
        <begin position="508"/>
        <end position="536"/>
    </location>
</feature>
<evidence type="ECO:0000313" key="3">
    <source>
        <dbReference type="Proteomes" id="UP001221413"/>
    </source>
</evidence>
<protein>
    <submittedName>
        <fullName evidence="2">Uncharacterized protein</fullName>
    </submittedName>
</protein>
<proteinExistence type="predicted"/>
<name>A0AAD6IU35_DREDA</name>
<feature type="compositionally biased region" description="Polar residues" evidence="1">
    <location>
        <begin position="411"/>
        <end position="421"/>
    </location>
</feature>
<evidence type="ECO:0000313" key="2">
    <source>
        <dbReference type="EMBL" id="KAJ6258583.1"/>
    </source>
</evidence>
<reference evidence="2" key="1">
    <citation type="submission" date="2023-01" db="EMBL/GenBank/DDBJ databases">
        <title>The chitinases involved in constricting ring structure development in the nematode-trapping fungus Drechslerella dactyloides.</title>
        <authorList>
            <person name="Wang R."/>
            <person name="Zhang L."/>
            <person name="Tang P."/>
            <person name="Li S."/>
            <person name="Liang L."/>
        </authorList>
    </citation>
    <scope>NUCLEOTIDE SEQUENCE</scope>
    <source>
        <strain evidence="2">YMF1.00031</strain>
    </source>
</reference>
<feature type="compositionally biased region" description="Low complexity" evidence="1">
    <location>
        <begin position="84"/>
        <end position="99"/>
    </location>
</feature>
<dbReference type="Proteomes" id="UP001221413">
    <property type="component" value="Unassembled WGS sequence"/>
</dbReference>
<feature type="region of interest" description="Disordered" evidence="1">
    <location>
        <begin position="270"/>
        <end position="332"/>
    </location>
</feature>
<feature type="region of interest" description="Disordered" evidence="1">
    <location>
        <begin position="1"/>
        <end position="105"/>
    </location>
</feature>
<dbReference type="AlphaFoldDB" id="A0AAD6IU35"/>
<organism evidence="2 3">
    <name type="scientific">Drechslerella dactyloides</name>
    <name type="common">Nematode-trapping fungus</name>
    <name type="synonym">Arthrobotrys dactyloides</name>
    <dbReference type="NCBI Taxonomy" id="74499"/>
    <lineage>
        <taxon>Eukaryota</taxon>
        <taxon>Fungi</taxon>
        <taxon>Dikarya</taxon>
        <taxon>Ascomycota</taxon>
        <taxon>Pezizomycotina</taxon>
        <taxon>Orbiliomycetes</taxon>
        <taxon>Orbiliales</taxon>
        <taxon>Orbiliaceae</taxon>
        <taxon>Drechslerella</taxon>
    </lineage>
</organism>
<comment type="caution">
    <text evidence="2">The sequence shown here is derived from an EMBL/GenBank/DDBJ whole genome shotgun (WGS) entry which is preliminary data.</text>
</comment>
<sequence length="536" mass="59292">MSQQSHFHRRAQSPNPQATIRDRRRQPRSQIPPQQDSTPDYTSNYRIDEFIANSDSYTPQFGSHALRHANYDGPPGYIPRPSYSHPTSTEPSEAPTTCTNPFGNPSSIAPSIGVHSYPDDAATDVSNFMGMFSNPPIPRLTVSPEYLKGKAKAKRNRSPTPPTSSRLSRLTPDDPNYEYFVYPEYSPPSKKHPSNGQNTPMGQSSMDHCSDRDLEKRYATTLFQHDPITYFGLRDVAEKAPTKVTEKEENYLKQMARSPFPETLKDMKARARNNPEASSSQVKAPPSSEGHKKKQVKTEGGDGSNIECRTRPKGRHNWEDNFATRYPGHPIPPAAPTFRPTVIALLHAGKAQYDLDPQDFSGRIITMIKRCEDPVFRQLLVEKLETIRDPDAHCERDKAPAPGPQPSQAGRSSGVQWSADASQVGGRPQRGHNQAQLYGPDLPSSYTRPPAHDPTPSTSILGPDFASYEPNLSFGGPSDDQPGYYDNDNPSYAGFYMGGGPYVDVAHQTSHAGGASPKFDGISMPFENTSFSNLQE</sequence>
<feature type="compositionally biased region" description="Basic residues" evidence="1">
    <location>
        <begin position="1"/>
        <end position="11"/>
    </location>
</feature>
<feature type="region of interest" description="Disordered" evidence="1">
    <location>
        <begin position="392"/>
        <end position="487"/>
    </location>
</feature>
<accession>A0AAD6IU35</accession>
<feature type="compositionally biased region" description="Polar residues" evidence="1">
    <location>
        <begin position="526"/>
        <end position="536"/>
    </location>
</feature>
<feature type="region of interest" description="Disordered" evidence="1">
    <location>
        <begin position="149"/>
        <end position="209"/>
    </location>
</feature>
<dbReference type="EMBL" id="JAQGDS010000008">
    <property type="protein sequence ID" value="KAJ6258583.1"/>
    <property type="molecule type" value="Genomic_DNA"/>
</dbReference>
<feature type="compositionally biased region" description="Low complexity" evidence="1">
    <location>
        <begin position="28"/>
        <end position="37"/>
    </location>
</feature>
<keyword evidence="3" id="KW-1185">Reference proteome</keyword>
<feature type="compositionally biased region" description="Polar residues" evidence="1">
    <location>
        <begin position="194"/>
        <end position="207"/>
    </location>
</feature>